<feature type="compositionally biased region" description="Low complexity" evidence="1">
    <location>
        <begin position="616"/>
        <end position="631"/>
    </location>
</feature>
<feature type="transmembrane region" description="Helical" evidence="2">
    <location>
        <begin position="126"/>
        <end position="145"/>
    </location>
</feature>
<dbReference type="Proteomes" id="UP000815677">
    <property type="component" value="Unassembled WGS sequence"/>
</dbReference>
<feature type="compositionally biased region" description="Low complexity" evidence="1">
    <location>
        <begin position="694"/>
        <end position="705"/>
    </location>
</feature>
<feature type="region of interest" description="Disordered" evidence="1">
    <location>
        <begin position="691"/>
        <end position="712"/>
    </location>
</feature>
<feature type="compositionally biased region" description="Basic and acidic residues" evidence="1">
    <location>
        <begin position="576"/>
        <end position="590"/>
    </location>
</feature>
<evidence type="ECO:0000313" key="3">
    <source>
        <dbReference type="EMBL" id="GAT49805.1"/>
    </source>
</evidence>
<feature type="transmembrane region" description="Helical" evidence="2">
    <location>
        <begin position="232"/>
        <end position="256"/>
    </location>
</feature>
<dbReference type="EMBL" id="DF845847">
    <property type="protein sequence ID" value="GAT49805.1"/>
    <property type="molecule type" value="Genomic_DNA"/>
</dbReference>
<evidence type="ECO:0000256" key="1">
    <source>
        <dbReference type="SAM" id="MobiDB-lite"/>
    </source>
</evidence>
<keyword evidence="2" id="KW-0812">Transmembrane</keyword>
<name>A0ABQ0LFA8_MYCCL</name>
<accession>A0ABQ0LFA8</accession>
<sequence length="960" mass="104310">MAFHNVSVPFGNLLSLTLASLSYGIYFVLFLIAMYLSLGGGRAWGGTGTVTGSESGLGRRRRRLGSAASVRIPIVLASLALFITATGCWILTVYRNFRGWIFFDDGKRPAAFFDDPGNVSAVVQNAFVALSIVFGDCIIVYRLWLVWRRFSVLILPVCSILGLFISSAIVGYQTSKNDPIAHVTALTPFVAFNIITNVYCTACIAYKILAVTRIAKAVCVVRYSRPSAGERLTHLVVVFVESAAGYTIIVILYMILHQLNHNLQYAVLNIVPNALGAANALITARVALGRSVDAMESASAEATAVSGEVSIQFAQINLNTGTDTQTDPEASRVGRGGESQMAGDEADEIKSAEPDDDSDGHKLFGPLSPLTPSPQSSPPNVNASRRPVQARAPTQRRPVPTCGHFLRRESIVLSEEASNYRGNTPILDRAARGIVRIMAHNAKKCWSEKDIAAIFRVSHSTIQRALLNSQGDVVEDDYKEAGDPDFVTHFPPLARRVVVVAPPLQPVGDSEVIDVDALDSPPTIAIAFDGDVIPTTGRNRAAKDQYYNNLKKLSQSGSLPPIPPSPFATPRKRRSHTDVDPEFHPVRDARNLSPSPPPAKRSRPRSDTTRTRSPSRRSSAMSSWASSSSNPRIHRVKTPAPIPSSPFAPLDNTFKADQRVFFPPTSSSSPKVQTVFPSRASQIIQTLPIPIAGPSRSTAAPSTTTHHQLNAQSAARREIIAPIQKPISLPVSQRTPSKPAPLPVPPIRVPPIQGRPVALSQPEHLPPAASARLSDFLLNNCPDSFRAGDELTTELCVRMLENAGVTTERLEALAHWHDREWQMLRQLLVGTTGDGRGFKMSPVVYLEFKEAVRELKGPKEMSLKFPVNPTSKDPAVTLAGVLKNVMGLELSQYTDLCAAQGITLAFIAHPPQDAEKLRTRLQYSLLEGMDESLSVLDGRKGMKALEVLALELAINRMRLG</sequence>
<feature type="region of interest" description="Disordered" evidence="1">
    <location>
        <begin position="553"/>
        <end position="651"/>
    </location>
</feature>
<feature type="transmembrane region" description="Helical" evidence="2">
    <location>
        <begin position="190"/>
        <end position="211"/>
    </location>
</feature>
<feature type="transmembrane region" description="Helical" evidence="2">
    <location>
        <begin position="70"/>
        <end position="94"/>
    </location>
</feature>
<keyword evidence="2" id="KW-0472">Membrane</keyword>
<gene>
    <name evidence="3" type="ORF">MCHLO_07094</name>
</gene>
<evidence type="ECO:0000256" key="2">
    <source>
        <dbReference type="SAM" id="Phobius"/>
    </source>
</evidence>
<feature type="region of interest" description="Disordered" evidence="1">
    <location>
        <begin position="319"/>
        <end position="401"/>
    </location>
</feature>
<feature type="compositionally biased region" description="Polar residues" evidence="1">
    <location>
        <begin position="319"/>
        <end position="328"/>
    </location>
</feature>
<feature type="transmembrane region" description="Helical" evidence="2">
    <location>
        <begin position="152"/>
        <end position="170"/>
    </location>
</feature>
<reference evidence="3" key="1">
    <citation type="submission" date="2014-09" db="EMBL/GenBank/DDBJ databases">
        <title>Genome sequence of the luminous mushroom Mycena chlorophos for searching fungal bioluminescence genes.</title>
        <authorList>
            <person name="Tanaka Y."/>
            <person name="Kasuga D."/>
            <person name="Oba Y."/>
            <person name="Hase S."/>
            <person name="Sato K."/>
            <person name="Oba Y."/>
            <person name="Sakakibara Y."/>
        </authorList>
    </citation>
    <scope>NUCLEOTIDE SEQUENCE</scope>
</reference>
<feature type="transmembrane region" description="Helical" evidence="2">
    <location>
        <begin position="13"/>
        <end position="36"/>
    </location>
</feature>
<organism evidence="3 4">
    <name type="scientific">Mycena chlorophos</name>
    <name type="common">Agaric fungus</name>
    <name type="synonym">Agaricus chlorophos</name>
    <dbReference type="NCBI Taxonomy" id="658473"/>
    <lineage>
        <taxon>Eukaryota</taxon>
        <taxon>Fungi</taxon>
        <taxon>Dikarya</taxon>
        <taxon>Basidiomycota</taxon>
        <taxon>Agaricomycotina</taxon>
        <taxon>Agaricomycetes</taxon>
        <taxon>Agaricomycetidae</taxon>
        <taxon>Agaricales</taxon>
        <taxon>Marasmiineae</taxon>
        <taxon>Mycenaceae</taxon>
        <taxon>Mycena</taxon>
    </lineage>
</organism>
<keyword evidence="4" id="KW-1185">Reference proteome</keyword>
<evidence type="ECO:0000313" key="4">
    <source>
        <dbReference type="Proteomes" id="UP000815677"/>
    </source>
</evidence>
<keyword evidence="2" id="KW-1133">Transmembrane helix</keyword>
<proteinExistence type="predicted"/>
<protein>
    <submittedName>
        <fullName evidence="3">Uncharacterized protein</fullName>
    </submittedName>
</protein>